<protein>
    <submittedName>
        <fullName evidence="1">Uncharacterized protein</fullName>
    </submittedName>
</protein>
<proteinExistence type="predicted"/>
<comment type="caution">
    <text evidence="1">The sequence shown here is derived from an EMBL/GenBank/DDBJ whole genome shotgun (WGS) entry which is preliminary data.</text>
</comment>
<evidence type="ECO:0000313" key="1">
    <source>
        <dbReference type="EMBL" id="GCL42740.1"/>
    </source>
</evidence>
<dbReference type="EMBL" id="BJCF01000026">
    <property type="protein sequence ID" value="GCL42740.1"/>
    <property type="molecule type" value="Genomic_DNA"/>
</dbReference>
<dbReference type="AlphaFoldDB" id="A0A480ACB3"/>
<dbReference type="Proteomes" id="UP000299367">
    <property type="component" value="Unassembled WGS sequence"/>
</dbReference>
<name>A0A480ACB3_9CYAN</name>
<sequence length="34" mass="3732">MFFIKLAGSNHTNGGCKQLPIVMAQTLAHDDLPY</sequence>
<gene>
    <name evidence="1" type="ORF">NIES80_24480</name>
</gene>
<reference evidence="2" key="1">
    <citation type="submission" date="2019-02" db="EMBL/GenBank/DDBJ databases">
        <title>Draft genome sequence of Dolichospermum planctonicum NIES-80.</title>
        <authorList>
            <person name="Yamaguchi H."/>
            <person name="Suzuki S."/>
            <person name="Kawachi M."/>
        </authorList>
    </citation>
    <scope>NUCLEOTIDE SEQUENCE [LARGE SCALE GENOMIC DNA]</scope>
    <source>
        <strain evidence="2">NIES-80</strain>
    </source>
</reference>
<organism evidence="1 2">
    <name type="scientific">Dolichospermum planctonicum</name>
    <dbReference type="NCBI Taxonomy" id="136072"/>
    <lineage>
        <taxon>Bacteria</taxon>
        <taxon>Bacillati</taxon>
        <taxon>Cyanobacteriota</taxon>
        <taxon>Cyanophyceae</taxon>
        <taxon>Nostocales</taxon>
        <taxon>Aphanizomenonaceae</taxon>
        <taxon>Dolichospermum</taxon>
    </lineage>
</organism>
<evidence type="ECO:0000313" key="2">
    <source>
        <dbReference type="Proteomes" id="UP000299367"/>
    </source>
</evidence>
<accession>A0A480ACB3</accession>